<gene>
    <name evidence="7" type="primary">CTR3</name>
    <name evidence="7" type="ORF">Sste5346_005595</name>
</gene>
<sequence>MDMPMSSTGTATASAAMASSTHTMSMGGMGGNTCKISMLWNWNTIDACFIAQSWQITSRGAFAGSCIGVVLLVISLEMLRRAAKEYDRYLVRQHRANHHQQYNKIESSLTSQSAQDVSPIRSVEAPTPFRPKLWQQIIRSILYVLQFGVGYFVMLLAMYYNGYFIICILIGAFLGSFIFNWEAIGDPNPTVRPGGTMEAPACCG</sequence>
<dbReference type="Proteomes" id="UP001583186">
    <property type="component" value="Unassembled WGS sequence"/>
</dbReference>
<keyword evidence="6" id="KW-0406">Ion transport</keyword>
<keyword evidence="5 6" id="KW-0472">Membrane</keyword>
<dbReference type="PANTHER" id="PTHR12483">
    <property type="entry name" value="SOLUTE CARRIER FAMILY 31 COPPER TRANSPORTERS"/>
    <property type="match status" value="1"/>
</dbReference>
<keyword evidence="8" id="KW-1185">Reference proteome</keyword>
<evidence type="ECO:0000313" key="8">
    <source>
        <dbReference type="Proteomes" id="UP001583186"/>
    </source>
</evidence>
<keyword evidence="3 6" id="KW-0812">Transmembrane</keyword>
<comment type="similarity">
    <text evidence="2 6">Belongs to the copper transporter (Ctr) (TC 1.A.56) family. SLC31A subfamily.</text>
</comment>
<evidence type="ECO:0000313" key="7">
    <source>
        <dbReference type="EMBL" id="KAL1894908.1"/>
    </source>
</evidence>
<keyword evidence="4 6" id="KW-1133">Transmembrane helix</keyword>
<evidence type="ECO:0000256" key="3">
    <source>
        <dbReference type="ARBA" id="ARBA00022692"/>
    </source>
</evidence>
<evidence type="ECO:0000256" key="1">
    <source>
        <dbReference type="ARBA" id="ARBA00004141"/>
    </source>
</evidence>
<accession>A0ABR3Z2P7</accession>
<evidence type="ECO:0000256" key="6">
    <source>
        <dbReference type="RuleBase" id="RU367022"/>
    </source>
</evidence>
<evidence type="ECO:0000256" key="2">
    <source>
        <dbReference type="ARBA" id="ARBA00006921"/>
    </source>
</evidence>
<evidence type="ECO:0000256" key="4">
    <source>
        <dbReference type="ARBA" id="ARBA00022989"/>
    </source>
</evidence>
<keyword evidence="6" id="KW-0187">Copper transport</keyword>
<comment type="subcellular location">
    <subcellularLocation>
        <location evidence="1 6">Membrane</location>
        <topology evidence="1 6">Multi-pass membrane protein</topology>
    </subcellularLocation>
</comment>
<feature type="transmembrane region" description="Helical" evidence="6">
    <location>
        <begin position="163"/>
        <end position="181"/>
    </location>
</feature>
<feature type="transmembrane region" description="Helical" evidence="6">
    <location>
        <begin position="61"/>
        <end position="79"/>
    </location>
</feature>
<comment type="caution">
    <text evidence="7">The sequence shown here is derived from an EMBL/GenBank/DDBJ whole genome shotgun (WGS) entry which is preliminary data.</text>
</comment>
<dbReference type="PANTHER" id="PTHR12483:SF73">
    <property type="entry name" value="COPPER TRANSPORT PROTEIN CTR3"/>
    <property type="match status" value="1"/>
</dbReference>
<keyword evidence="6" id="KW-0186">Copper</keyword>
<dbReference type="EMBL" id="JAWCUI010000030">
    <property type="protein sequence ID" value="KAL1894908.1"/>
    <property type="molecule type" value="Genomic_DNA"/>
</dbReference>
<protein>
    <recommendedName>
        <fullName evidence="6">Copper transport protein</fullName>
    </recommendedName>
</protein>
<proteinExistence type="inferred from homology"/>
<dbReference type="InterPro" id="IPR007274">
    <property type="entry name" value="Cop_transporter"/>
</dbReference>
<feature type="transmembrane region" description="Helical" evidence="6">
    <location>
        <begin position="140"/>
        <end position="157"/>
    </location>
</feature>
<organism evidence="7 8">
    <name type="scientific">Sporothrix stenoceras</name>
    <dbReference type="NCBI Taxonomy" id="5173"/>
    <lineage>
        <taxon>Eukaryota</taxon>
        <taxon>Fungi</taxon>
        <taxon>Dikarya</taxon>
        <taxon>Ascomycota</taxon>
        <taxon>Pezizomycotina</taxon>
        <taxon>Sordariomycetes</taxon>
        <taxon>Sordariomycetidae</taxon>
        <taxon>Ophiostomatales</taxon>
        <taxon>Ophiostomataceae</taxon>
        <taxon>Sporothrix</taxon>
    </lineage>
</organism>
<name>A0ABR3Z2P7_9PEZI</name>
<reference evidence="7 8" key="1">
    <citation type="journal article" date="2024" name="IMA Fungus">
        <title>IMA Genome - F19 : A genome assembly and annotation guide to empower mycologists, including annotated draft genome sequences of Ceratocystis pirilliformis, Diaporthe australafricana, Fusarium ophioides, Paecilomyces lecythidis, and Sporothrix stenoceras.</title>
        <authorList>
            <person name="Aylward J."/>
            <person name="Wilson A.M."/>
            <person name="Visagie C.M."/>
            <person name="Spraker J."/>
            <person name="Barnes I."/>
            <person name="Buitendag C."/>
            <person name="Ceriani C."/>
            <person name="Del Mar Angel L."/>
            <person name="du Plessis D."/>
            <person name="Fuchs T."/>
            <person name="Gasser K."/>
            <person name="Kramer D."/>
            <person name="Li W."/>
            <person name="Munsamy K."/>
            <person name="Piso A."/>
            <person name="Price J.L."/>
            <person name="Sonnekus B."/>
            <person name="Thomas C."/>
            <person name="van der Nest A."/>
            <person name="van Dijk A."/>
            <person name="van Heerden A."/>
            <person name="van Vuuren N."/>
            <person name="Yilmaz N."/>
            <person name="Duong T.A."/>
            <person name="van der Merwe N.A."/>
            <person name="Wingfield M.J."/>
            <person name="Wingfield B.D."/>
        </authorList>
    </citation>
    <scope>NUCLEOTIDE SEQUENCE [LARGE SCALE GENOMIC DNA]</scope>
    <source>
        <strain evidence="7 8">CMW 5346</strain>
    </source>
</reference>
<evidence type="ECO:0000256" key="5">
    <source>
        <dbReference type="ARBA" id="ARBA00023136"/>
    </source>
</evidence>
<keyword evidence="6" id="KW-0813">Transport</keyword>
<dbReference type="Pfam" id="PF04145">
    <property type="entry name" value="Ctr"/>
    <property type="match status" value="1"/>
</dbReference>